<feature type="domain" description="Response regulatory" evidence="8">
    <location>
        <begin position="696"/>
        <end position="812"/>
    </location>
</feature>
<feature type="domain" description="Response regulatory" evidence="8">
    <location>
        <begin position="9"/>
        <end position="126"/>
    </location>
</feature>
<dbReference type="SUPFAM" id="SSF52172">
    <property type="entry name" value="CheY-like"/>
    <property type="match status" value="2"/>
</dbReference>
<dbReference type="PANTHER" id="PTHR43547:SF2">
    <property type="entry name" value="HYBRID SIGNAL TRANSDUCTION HISTIDINE KINASE C"/>
    <property type="match status" value="1"/>
</dbReference>
<dbReference type="SMART" id="SM00448">
    <property type="entry name" value="REC"/>
    <property type="match status" value="2"/>
</dbReference>
<dbReference type="InterPro" id="IPR036097">
    <property type="entry name" value="HisK_dim/P_sf"/>
</dbReference>
<evidence type="ECO:0000256" key="6">
    <source>
        <dbReference type="PROSITE-ProRule" id="PRU00169"/>
    </source>
</evidence>
<keyword evidence="4" id="KW-0808">Transferase</keyword>
<dbReference type="Pfam" id="PF00072">
    <property type="entry name" value="Response_reg"/>
    <property type="match status" value="2"/>
</dbReference>
<dbReference type="GO" id="GO:0000155">
    <property type="term" value="F:phosphorelay sensor kinase activity"/>
    <property type="evidence" value="ECO:0007669"/>
    <property type="project" value="InterPro"/>
</dbReference>
<dbReference type="PROSITE" id="PS50110">
    <property type="entry name" value="RESPONSE_REGULATORY"/>
    <property type="match status" value="2"/>
</dbReference>
<dbReference type="SUPFAM" id="SSF55785">
    <property type="entry name" value="PYP-like sensor domain (PAS domain)"/>
    <property type="match status" value="1"/>
</dbReference>
<feature type="modified residue" description="4-aspartylphosphate" evidence="6">
    <location>
        <position position="747"/>
    </location>
</feature>
<dbReference type="SMART" id="SM00387">
    <property type="entry name" value="HATPase_c"/>
    <property type="match status" value="1"/>
</dbReference>
<evidence type="ECO:0000256" key="5">
    <source>
        <dbReference type="ARBA" id="ARBA00022777"/>
    </source>
</evidence>
<dbReference type="Proteomes" id="UP000199608">
    <property type="component" value="Unassembled WGS sequence"/>
</dbReference>
<accession>A0A1H2DR22</accession>
<dbReference type="SUPFAM" id="SSF47384">
    <property type="entry name" value="Homodimeric domain of signal transducing histidine kinase"/>
    <property type="match status" value="1"/>
</dbReference>
<dbReference type="Gene3D" id="3.30.450.40">
    <property type="match status" value="1"/>
</dbReference>
<organism evidence="10 11">
    <name type="scientific">Desulfobacula phenolica</name>
    <dbReference type="NCBI Taxonomy" id="90732"/>
    <lineage>
        <taxon>Bacteria</taxon>
        <taxon>Pseudomonadati</taxon>
        <taxon>Thermodesulfobacteriota</taxon>
        <taxon>Desulfobacteria</taxon>
        <taxon>Desulfobacterales</taxon>
        <taxon>Desulfobacteraceae</taxon>
        <taxon>Desulfobacula</taxon>
    </lineage>
</organism>
<dbReference type="Pfam" id="PF00512">
    <property type="entry name" value="HisKA"/>
    <property type="match status" value="1"/>
</dbReference>
<evidence type="ECO:0000313" key="10">
    <source>
        <dbReference type="EMBL" id="SDT84808.1"/>
    </source>
</evidence>
<protein>
    <recommendedName>
        <fullName evidence="2">histidine kinase</fullName>
        <ecNumber evidence="2">2.7.13.3</ecNumber>
    </recommendedName>
</protein>
<evidence type="ECO:0000256" key="1">
    <source>
        <dbReference type="ARBA" id="ARBA00000085"/>
    </source>
</evidence>
<dbReference type="NCBIfam" id="TIGR00229">
    <property type="entry name" value="sensory_box"/>
    <property type="match status" value="1"/>
</dbReference>
<keyword evidence="11" id="KW-1185">Reference proteome</keyword>
<dbReference type="InterPro" id="IPR029016">
    <property type="entry name" value="GAF-like_dom_sf"/>
</dbReference>
<dbReference type="PRINTS" id="PR00344">
    <property type="entry name" value="BCTRLSENSOR"/>
</dbReference>
<feature type="domain" description="Histidine kinase" evidence="7">
    <location>
        <begin position="453"/>
        <end position="676"/>
    </location>
</feature>
<dbReference type="Gene3D" id="3.30.565.10">
    <property type="entry name" value="Histidine kinase-like ATPase, C-terminal domain"/>
    <property type="match status" value="1"/>
</dbReference>
<dbReference type="Pfam" id="PF13426">
    <property type="entry name" value="PAS_9"/>
    <property type="match status" value="1"/>
</dbReference>
<dbReference type="SUPFAM" id="SSF55781">
    <property type="entry name" value="GAF domain-like"/>
    <property type="match status" value="1"/>
</dbReference>
<dbReference type="InterPro" id="IPR003661">
    <property type="entry name" value="HisK_dim/P_dom"/>
</dbReference>
<dbReference type="InterPro" id="IPR003594">
    <property type="entry name" value="HATPase_dom"/>
</dbReference>
<dbReference type="InterPro" id="IPR011006">
    <property type="entry name" value="CheY-like_superfamily"/>
</dbReference>
<evidence type="ECO:0000259" key="7">
    <source>
        <dbReference type="PROSITE" id="PS50109"/>
    </source>
</evidence>
<proteinExistence type="predicted"/>
<dbReference type="SUPFAM" id="SSF55874">
    <property type="entry name" value="ATPase domain of HSP90 chaperone/DNA topoisomerase II/histidine kinase"/>
    <property type="match status" value="1"/>
</dbReference>
<reference evidence="11" key="1">
    <citation type="submission" date="2016-10" db="EMBL/GenBank/DDBJ databases">
        <authorList>
            <person name="Varghese N."/>
            <person name="Submissions S."/>
        </authorList>
    </citation>
    <scope>NUCLEOTIDE SEQUENCE [LARGE SCALE GENOMIC DNA]</scope>
    <source>
        <strain evidence="11">DSM 3384</strain>
    </source>
</reference>
<evidence type="ECO:0000256" key="4">
    <source>
        <dbReference type="ARBA" id="ARBA00022679"/>
    </source>
</evidence>
<feature type="domain" description="PAS" evidence="9">
    <location>
        <begin position="322"/>
        <end position="365"/>
    </location>
</feature>
<keyword evidence="5" id="KW-0418">Kinase</keyword>
<name>A0A1H2DR22_9BACT</name>
<dbReference type="RefSeq" id="WP_175530241.1">
    <property type="nucleotide sequence ID" value="NZ_FNLL01000001.1"/>
</dbReference>
<dbReference type="PANTHER" id="PTHR43547">
    <property type="entry name" value="TWO-COMPONENT HISTIDINE KINASE"/>
    <property type="match status" value="1"/>
</dbReference>
<dbReference type="Gene3D" id="3.30.450.20">
    <property type="entry name" value="PAS domain"/>
    <property type="match status" value="1"/>
</dbReference>
<dbReference type="AlphaFoldDB" id="A0A1H2DR22"/>
<feature type="modified residue" description="4-aspartylphosphate" evidence="6">
    <location>
        <position position="58"/>
    </location>
</feature>
<dbReference type="Pfam" id="PF13185">
    <property type="entry name" value="GAF_2"/>
    <property type="match status" value="1"/>
</dbReference>
<dbReference type="InterPro" id="IPR036890">
    <property type="entry name" value="HATPase_C_sf"/>
</dbReference>
<evidence type="ECO:0000313" key="11">
    <source>
        <dbReference type="Proteomes" id="UP000199608"/>
    </source>
</evidence>
<dbReference type="EMBL" id="FNLL01000001">
    <property type="protein sequence ID" value="SDT84808.1"/>
    <property type="molecule type" value="Genomic_DNA"/>
</dbReference>
<keyword evidence="3 6" id="KW-0597">Phosphoprotein</keyword>
<gene>
    <name evidence="10" type="ORF">SAMN04487931_101391</name>
</gene>
<dbReference type="SMART" id="SM00065">
    <property type="entry name" value="GAF"/>
    <property type="match status" value="1"/>
</dbReference>
<dbReference type="SMART" id="SM00091">
    <property type="entry name" value="PAS"/>
    <property type="match status" value="1"/>
</dbReference>
<sequence>MKAAIHKPKILIVDDNSENLFVLEKILKKLDADIISAGSGNEALSTTLYNEFALIILDVQMPEMNGYEVAEILKDDERTENIPIIFVTAIDRDNAKEIKGYSKGAVDFIFKPLDEFILMSKVRVFLEIYKMKSGLEQLVRERTLELERANAHLSDNNTRLRKIVETTQGLTGCIEISSFGPKLLEEFASHMTASGGSLYFVEEEGLRLLHCLDPGHAPDYLSFPLDEFSILRQVMESGKPSLVDDVAKNDTIKSSGWGGYLDGSLLVFPILGTSRKVSGVLTLHSKTQPPFTEQDKEIGIILASYSCETMRAVEAFEALQKSERQYRTLFEKTNDAIFIAERATGRYTDANKAALDLTGRTLDELKQMTTRDITSKDADNLLAAISESCEVRELGRVTYYRPDGTCRIAKLSSVPLNTKYVIGIARDITHDLEVEKQLRQAYKMEAIGTLAGGIAHDFNNILFPIIGYTEMLQQDIPENSPFRDSLDKIYSGGMRAKDLVKQILTFSRQRSGKLKLMKMQPIIKEALKLIRSTIPTTIEIKQDINTDCGEVKADPTQIHQIVMNLATNAYHAMETTGGEMNVNLKQIQLSNQDVLSLDIKPGLYACLTIADTGTGMNKDLIEKIFDPFFTTKKKGKGTGMGLSVVHGIVKSMEGSIRVDSMPGKGTQFYVYLPIFKKFYKEQPVQKNSPIKKGNEQILLVDDEKDIVTMEKHMLERLGYQVVSSTNSIEALEIFRADPDKFDMVITDMAMPNMPGDKLSAQLIKINPDIPILLCTGFSEAVSKEKAAALGIKGFLMKPIVMKDFADKIREVLEKNLK</sequence>
<evidence type="ECO:0000256" key="3">
    <source>
        <dbReference type="ARBA" id="ARBA00022553"/>
    </source>
</evidence>
<dbReference type="SMART" id="SM00388">
    <property type="entry name" value="HisKA"/>
    <property type="match status" value="1"/>
</dbReference>
<dbReference type="InterPro" id="IPR001789">
    <property type="entry name" value="Sig_transdc_resp-reg_receiver"/>
</dbReference>
<dbReference type="PROSITE" id="PS50109">
    <property type="entry name" value="HIS_KIN"/>
    <property type="match status" value="1"/>
</dbReference>
<dbReference type="Pfam" id="PF02518">
    <property type="entry name" value="HATPase_c"/>
    <property type="match status" value="1"/>
</dbReference>
<dbReference type="EC" id="2.7.13.3" evidence="2"/>
<dbReference type="InterPro" id="IPR003018">
    <property type="entry name" value="GAF"/>
</dbReference>
<dbReference type="PROSITE" id="PS50112">
    <property type="entry name" value="PAS"/>
    <property type="match status" value="1"/>
</dbReference>
<dbReference type="InterPro" id="IPR005467">
    <property type="entry name" value="His_kinase_dom"/>
</dbReference>
<dbReference type="Gene3D" id="1.10.287.130">
    <property type="match status" value="1"/>
</dbReference>
<dbReference type="Gene3D" id="3.40.50.2300">
    <property type="match status" value="2"/>
</dbReference>
<evidence type="ECO:0000259" key="8">
    <source>
        <dbReference type="PROSITE" id="PS50110"/>
    </source>
</evidence>
<dbReference type="InterPro" id="IPR004358">
    <property type="entry name" value="Sig_transdc_His_kin-like_C"/>
</dbReference>
<dbReference type="CDD" id="cd00130">
    <property type="entry name" value="PAS"/>
    <property type="match status" value="1"/>
</dbReference>
<comment type="catalytic activity">
    <reaction evidence="1">
        <text>ATP + protein L-histidine = ADP + protein N-phospho-L-histidine.</text>
        <dbReference type="EC" id="2.7.13.3"/>
    </reaction>
</comment>
<dbReference type="InterPro" id="IPR035965">
    <property type="entry name" value="PAS-like_dom_sf"/>
</dbReference>
<evidence type="ECO:0000259" key="9">
    <source>
        <dbReference type="PROSITE" id="PS50112"/>
    </source>
</evidence>
<dbReference type="InterPro" id="IPR000014">
    <property type="entry name" value="PAS"/>
</dbReference>
<dbReference type="CDD" id="cd00082">
    <property type="entry name" value="HisKA"/>
    <property type="match status" value="1"/>
</dbReference>
<dbReference type="CDD" id="cd00156">
    <property type="entry name" value="REC"/>
    <property type="match status" value="1"/>
</dbReference>
<evidence type="ECO:0000256" key="2">
    <source>
        <dbReference type="ARBA" id="ARBA00012438"/>
    </source>
</evidence>